<dbReference type="EMBL" id="VDMP01000015">
    <property type="protein sequence ID" value="TNM47217.1"/>
    <property type="molecule type" value="Genomic_DNA"/>
</dbReference>
<name>A0A5C4WFX8_9ACTN</name>
<organism evidence="2 3">
    <name type="scientific">Nocardioides albidus</name>
    <dbReference type="NCBI Taxonomy" id="1517589"/>
    <lineage>
        <taxon>Bacteria</taxon>
        <taxon>Bacillati</taxon>
        <taxon>Actinomycetota</taxon>
        <taxon>Actinomycetes</taxon>
        <taxon>Propionibacteriales</taxon>
        <taxon>Nocardioidaceae</taxon>
        <taxon>Nocardioides</taxon>
    </lineage>
</organism>
<dbReference type="OrthoDB" id="9801841at2"/>
<evidence type="ECO:0000313" key="2">
    <source>
        <dbReference type="EMBL" id="TNM47217.1"/>
    </source>
</evidence>
<dbReference type="GO" id="GO:0004722">
    <property type="term" value="F:protein serine/threonine phosphatase activity"/>
    <property type="evidence" value="ECO:0007669"/>
    <property type="project" value="InterPro"/>
</dbReference>
<evidence type="ECO:0000259" key="1">
    <source>
        <dbReference type="PROSITE" id="PS51746"/>
    </source>
</evidence>
<dbReference type="SUPFAM" id="SSF81606">
    <property type="entry name" value="PP2C-like"/>
    <property type="match status" value="1"/>
</dbReference>
<dbReference type="Pfam" id="PF13672">
    <property type="entry name" value="PP2C_2"/>
    <property type="match status" value="1"/>
</dbReference>
<dbReference type="InterPro" id="IPR015655">
    <property type="entry name" value="PP2C"/>
</dbReference>
<reference evidence="2 3" key="1">
    <citation type="journal article" date="2016" name="Int. J. Syst. Evol. Microbiol.">
        <title>Nocardioides albidus sp. nov., an actinobacterium isolated from garden soil.</title>
        <authorList>
            <person name="Singh H."/>
            <person name="Du J."/>
            <person name="Trinh H."/>
            <person name="Won K."/>
            <person name="Yang J.E."/>
            <person name="Yin C."/>
            <person name="Kook M."/>
            <person name="Yi T.H."/>
        </authorList>
    </citation>
    <scope>NUCLEOTIDE SEQUENCE [LARGE SCALE GENOMIC DNA]</scope>
    <source>
        <strain evidence="2 3">CCTCC AB 2015297</strain>
    </source>
</reference>
<dbReference type="InterPro" id="IPR001932">
    <property type="entry name" value="PPM-type_phosphatase-like_dom"/>
</dbReference>
<dbReference type="SMART" id="SM00331">
    <property type="entry name" value="PP2C_SIG"/>
    <property type="match status" value="1"/>
</dbReference>
<protein>
    <submittedName>
        <fullName evidence="2">Serine/threonine-protein phosphatase</fullName>
    </submittedName>
</protein>
<dbReference type="CDD" id="cd00143">
    <property type="entry name" value="PP2Cc"/>
    <property type="match status" value="1"/>
</dbReference>
<dbReference type="PROSITE" id="PS51746">
    <property type="entry name" value="PPM_2"/>
    <property type="match status" value="1"/>
</dbReference>
<comment type="caution">
    <text evidence="2">The sequence shown here is derived from an EMBL/GenBank/DDBJ whole genome shotgun (WGS) entry which is preliminary data.</text>
</comment>
<dbReference type="AlphaFoldDB" id="A0A5C4WFX8"/>
<dbReference type="InterPro" id="IPR036457">
    <property type="entry name" value="PPM-type-like_dom_sf"/>
</dbReference>
<dbReference type="Proteomes" id="UP000313231">
    <property type="component" value="Unassembled WGS sequence"/>
</dbReference>
<evidence type="ECO:0000313" key="3">
    <source>
        <dbReference type="Proteomes" id="UP000313231"/>
    </source>
</evidence>
<dbReference type="SMART" id="SM00332">
    <property type="entry name" value="PP2Cc"/>
    <property type="match status" value="1"/>
</dbReference>
<keyword evidence="3" id="KW-1185">Reference proteome</keyword>
<proteinExistence type="predicted"/>
<accession>A0A5C4WFX8</accession>
<gene>
    <name evidence="2" type="ORF">FHP29_03340</name>
</gene>
<dbReference type="Gene3D" id="3.60.40.10">
    <property type="entry name" value="PPM-type phosphatase domain"/>
    <property type="match status" value="1"/>
</dbReference>
<feature type="domain" description="PPM-type phosphatase" evidence="1">
    <location>
        <begin position="32"/>
        <end position="263"/>
    </location>
</feature>
<sequence length="282" mass="29237">MGHGEASGVRAVRVNATGTESWPSPGHHTRLLHAAGTHPGRVRSVNEDSSLVAPPVFLVADGMGGYSRGDVASRLVVESFESLATLHEVQPADVEAAIATAQTRVASLAAEFSSAPGSTLVTAAYVLEDGRGYWLLANIGDSRAYTYAGGVLEQISKDHSVVQELIDAGHLTRDEALGHPERHVVTRAIGALTTSEADFALVPAEPGSRLLLCSDGLTSELSDTAILHILSDQMSPDRTVSTLVDAAVAAGGHDNVTVVVVDVEALGAAAPAAEDTEPRDRG</sequence>
<dbReference type="PANTHER" id="PTHR47992">
    <property type="entry name" value="PROTEIN PHOSPHATASE"/>
    <property type="match status" value="1"/>
</dbReference>